<dbReference type="OrthoDB" id="9815245at2"/>
<gene>
    <name evidence="3" type="ORF">EJP69_25170</name>
</gene>
<comment type="caution">
    <text evidence="3">The sequence shown here is derived from an EMBL/GenBank/DDBJ whole genome shotgun (WGS) entry which is preliminary data.</text>
</comment>
<reference evidence="3 4" key="1">
    <citation type="submission" date="2018-12" db="EMBL/GenBank/DDBJ databases">
        <title>The genome of Variovorax gossypii DSM 100435.</title>
        <authorList>
            <person name="Gao J."/>
            <person name="Sun J."/>
        </authorList>
    </citation>
    <scope>NUCLEOTIDE SEQUENCE [LARGE SCALE GENOMIC DNA]</scope>
    <source>
        <strain evidence="3 4">DSM 100435</strain>
    </source>
</reference>
<dbReference type="Gene3D" id="2.70.70.10">
    <property type="entry name" value="Glucose Permease (Domain IIA)"/>
    <property type="match status" value="1"/>
</dbReference>
<dbReference type="InterPro" id="IPR040487">
    <property type="entry name" value="Peptidase_M23_N"/>
</dbReference>
<name>A0A431TEZ0_9BURK</name>
<evidence type="ECO:0000313" key="4">
    <source>
        <dbReference type="Proteomes" id="UP000267418"/>
    </source>
</evidence>
<evidence type="ECO:0000259" key="2">
    <source>
        <dbReference type="Pfam" id="PF18421"/>
    </source>
</evidence>
<sequence length="305" mass="32367">MKQTHSSFPAPANLDRRSVMLGTIGLLAALPAAHASAAAQAKASKKQPAPAPEVWPRASQVPGGVARLSLGPSAKRPQAFAGDIPLLVLGDAIEWTALTGIPLAAEPGEAGITVRAEGKPERQIAYTVAPKQYREQRLTVAPRTVDLSPEDEARYVKERDHLTGVMATLTDMRPDTVLKMRVPVPGRRSSSFGLRRVFNGQSRNPHSGMDIAAGTGTPVLAPLPGKVIDTGDYFFNGGTVWLDHGGGLLTMYCHLSRIDVKVGDVMKTGEQLAAVGATGRVTGPHLHWSVMLNRAMVDPALFIAA</sequence>
<dbReference type="AlphaFoldDB" id="A0A431TEZ0"/>
<dbReference type="RefSeq" id="WP_126472983.1">
    <property type="nucleotide sequence ID" value="NZ_RXOE01000009.1"/>
</dbReference>
<dbReference type="InterPro" id="IPR006311">
    <property type="entry name" value="TAT_signal"/>
</dbReference>
<accession>A0A431TEZ0</accession>
<feature type="domain" description="M23ase beta-sheet core" evidence="1">
    <location>
        <begin position="205"/>
        <end position="299"/>
    </location>
</feature>
<dbReference type="InterPro" id="IPR016047">
    <property type="entry name" value="M23ase_b-sheet_dom"/>
</dbReference>
<evidence type="ECO:0000259" key="1">
    <source>
        <dbReference type="Pfam" id="PF01551"/>
    </source>
</evidence>
<keyword evidence="4" id="KW-1185">Reference proteome</keyword>
<dbReference type="GO" id="GO:0004222">
    <property type="term" value="F:metalloendopeptidase activity"/>
    <property type="evidence" value="ECO:0007669"/>
    <property type="project" value="TreeGrafter"/>
</dbReference>
<dbReference type="PANTHER" id="PTHR21666:SF285">
    <property type="entry name" value="M23 FAMILY METALLOPEPTIDASE"/>
    <property type="match status" value="1"/>
</dbReference>
<dbReference type="Proteomes" id="UP000267418">
    <property type="component" value="Unassembled WGS sequence"/>
</dbReference>
<dbReference type="Pfam" id="PF18421">
    <property type="entry name" value="Peptidase_M23_N"/>
    <property type="match status" value="1"/>
</dbReference>
<dbReference type="SUPFAM" id="SSF51261">
    <property type="entry name" value="Duplicated hybrid motif"/>
    <property type="match status" value="1"/>
</dbReference>
<dbReference type="EMBL" id="RXOE01000009">
    <property type="protein sequence ID" value="RTQ31344.1"/>
    <property type="molecule type" value="Genomic_DNA"/>
</dbReference>
<dbReference type="CDD" id="cd12797">
    <property type="entry name" value="M23_peptidase"/>
    <property type="match status" value="1"/>
</dbReference>
<dbReference type="Gene3D" id="2.60.40.1590">
    <property type="entry name" value="Peptidoglycan hydrolase domains"/>
    <property type="match status" value="1"/>
</dbReference>
<dbReference type="Pfam" id="PF01551">
    <property type="entry name" value="Peptidase_M23"/>
    <property type="match status" value="1"/>
</dbReference>
<dbReference type="PROSITE" id="PS51318">
    <property type="entry name" value="TAT"/>
    <property type="match status" value="1"/>
</dbReference>
<dbReference type="InterPro" id="IPR050570">
    <property type="entry name" value="Cell_wall_metabolism_enzyme"/>
</dbReference>
<evidence type="ECO:0000313" key="3">
    <source>
        <dbReference type="EMBL" id="RTQ31344.1"/>
    </source>
</evidence>
<protein>
    <submittedName>
        <fullName evidence="3">M23 family metallopeptidase</fullName>
    </submittedName>
</protein>
<dbReference type="InterPro" id="IPR011055">
    <property type="entry name" value="Dup_hybrid_motif"/>
</dbReference>
<feature type="domain" description="Peptidase family M23 N-terminal" evidence="2">
    <location>
        <begin position="60"/>
        <end position="131"/>
    </location>
</feature>
<organism evidence="3 4">
    <name type="scientific">Variovorax gossypii</name>
    <dbReference type="NCBI Taxonomy" id="1679495"/>
    <lineage>
        <taxon>Bacteria</taxon>
        <taxon>Pseudomonadati</taxon>
        <taxon>Pseudomonadota</taxon>
        <taxon>Betaproteobacteria</taxon>
        <taxon>Burkholderiales</taxon>
        <taxon>Comamonadaceae</taxon>
        <taxon>Variovorax</taxon>
    </lineage>
</organism>
<dbReference type="PANTHER" id="PTHR21666">
    <property type="entry name" value="PEPTIDASE-RELATED"/>
    <property type="match status" value="1"/>
</dbReference>
<proteinExistence type="predicted"/>